<dbReference type="InterPro" id="IPR036291">
    <property type="entry name" value="NAD(P)-bd_dom_sf"/>
</dbReference>
<dbReference type="Pfam" id="PF08501">
    <property type="entry name" value="Shikimate_dh_N"/>
    <property type="match status" value="1"/>
</dbReference>
<dbReference type="RefSeq" id="WP_368499706.1">
    <property type="nucleotide sequence ID" value="NZ_CP162511.1"/>
</dbReference>
<reference evidence="4" key="1">
    <citation type="submission" date="2024-05" db="EMBL/GenBank/DDBJ databases">
        <title>Herbiconiux sp. A18JL235.</title>
        <authorList>
            <person name="Zhang G."/>
        </authorList>
    </citation>
    <scope>NUCLEOTIDE SEQUENCE</scope>
    <source>
        <strain evidence="4">A18JL235</strain>
    </source>
</reference>
<dbReference type="GO" id="GO:0019632">
    <property type="term" value="P:shikimate metabolic process"/>
    <property type="evidence" value="ECO:0007669"/>
    <property type="project" value="TreeGrafter"/>
</dbReference>
<organism evidence="4">
    <name type="scientific">Herbiconiux sp. A18JL235</name>
    <dbReference type="NCBI Taxonomy" id="3152363"/>
    <lineage>
        <taxon>Bacteria</taxon>
        <taxon>Bacillati</taxon>
        <taxon>Actinomycetota</taxon>
        <taxon>Actinomycetes</taxon>
        <taxon>Micrococcales</taxon>
        <taxon>Microbacteriaceae</taxon>
        <taxon>Herbiconiux</taxon>
    </lineage>
</organism>
<dbReference type="SUPFAM" id="SSF53223">
    <property type="entry name" value="Aminoacid dehydrogenase-like, N-terminal domain"/>
    <property type="match status" value="1"/>
</dbReference>
<protein>
    <submittedName>
        <fullName evidence="4">Shikimate dehydrogenase</fullName>
        <ecNumber evidence="4">1.1.1.25</ecNumber>
    </submittedName>
</protein>
<dbReference type="GO" id="GO:0009073">
    <property type="term" value="P:aromatic amino acid family biosynthetic process"/>
    <property type="evidence" value="ECO:0007669"/>
    <property type="project" value="UniProtKB-KW"/>
</dbReference>
<gene>
    <name evidence="4" type="ORF">ABFY20_09630</name>
</gene>
<dbReference type="AlphaFoldDB" id="A0AB39BLR1"/>
<proteinExistence type="predicted"/>
<sequence length="296" mass="31041">MTPTFLDDETDRLHVPHRYAVLGSPIAHSRSPLLHRTAYSVLGLPWQYEAVEVDTDALAGFVDGLTPPWRGLSLTMPLKESVIPLLDSVDTVATTAGGVNTVLVTFSDGRRRLDGFNTDVYGIRECLVRGGVESTRRALVIGGGATARSAVVALAQLGAEHVDIVLRSPGKAGSVVESARAAGLSSDVVALHDHEAVAALEPDLTVSTLPGGAGVGQNFEGARAVLGSTLLDVAYHPWPSELGTLWGASGRVVIPGLAMLAHQAVAQLRVFLHGDPLTRVDDEERLTTAMLAAVAA</sequence>
<dbReference type="EMBL" id="CP162511">
    <property type="protein sequence ID" value="XDI07335.1"/>
    <property type="molecule type" value="Genomic_DNA"/>
</dbReference>
<dbReference type="CDD" id="cd01065">
    <property type="entry name" value="NAD_bind_Shikimate_DH"/>
    <property type="match status" value="1"/>
</dbReference>
<comment type="pathway">
    <text evidence="1">Metabolic intermediate biosynthesis; chorismate biosynthesis; chorismate from D-erythrose 4-phosphate and phosphoenolpyruvate: step 4/7.</text>
</comment>
<evidence type="ECO:0000259" key="3">
    <source>
        <dbReference type="Pfam" id="PF08501"/>
    </source>
</evidence>
<dbReference type="GO" id="GO:0050661">
    <property type="term" value="F:NADP binding"/>
    <property type="evidence" value="ECO:0007669"/>
    <property type="project" value="TreeGrafter"/>
</dbReference>
<keyword evidence="2" id="KW-0057">Aromatic amino acid biosynthesis</keyword>
<dbReference type="SUPFAM" id="SSF51735">
    <property type="entry name" value="NAD(P)-binding Rossmann-fold domains"/>
    <property type="match status" value="1"/>
</dbReference>
<dbReference type="NCBIfam" id="NF001311">
    <property type="entry name" value="PRK00258.1-3"/>
    <property type="match status" value="1"/>
</dbReference>
<name>A0AB39BLR1_9MICO</name>
<dbReference type="PANTHER" id="PTHR21089:SF1">
    <property type="entry name" value="BIFUNCTIONAL 3-DEHYDROQUINATE DEHYDRATASE_SHIKIMATE DEHYDROGENASE, CHLOROPLASTIC"/>
    <property type="match status" value="1"/>
</dbReference>
<dbReference type="InterPro" id="IPR013708">
    <property type="entry name" value="Shikimate_DH-bd_N"/>
</dbReference>
<dbReference type="Gene3D" id="3.40.50.720">
    <property type="entry name" value="NAD(P)-binding Rossmann-like Domain"/>
    <property type="match status" value="1"/>
</dbReference>
<evidence type="ECO:0000256" key="2">
    <source>
        <dbReference type="ARBA" id="ARBA00023141"/>
    </source>
</evidence>
<feature type="domain" description="Shikimate dehydrogenase substrate binding N-terminal" evidence="3">
    <location>
        <begin position="21"/>
        <end position="102"/>
    </location>
</feature>
<dbReference type="PANTHER" id="PTHR21089">
    <property type="entry name" value="SHIKIMATE DEHYDROGENASE"/>
    <property type="match status" value="1"/>
</dbReference>
<evidence type="ECO:0000256" key="1">
    <source>
        <dbReference type="ARBA" id="ARBA00004871"/>
    </source>
</evidence>
<dbReference type="Gene3D" id="3.40.50.10860">
    <property type="entry name" value="Leucine Dehydrogenase, chain A, domain 1"/>
    <property type="match status" value="1"/>
</dbReference>
<dbReference type="InterPro" id="IPR022893">
    <property type="entry name" value="Shikimate_DH_fam"/>
</dbReference>
<dbReference type="GO" id="GO:0005829">
    <property type="term" value="C:cytosol"/>
    <property type="evidence" value="ECO:0007669"/>
    <property type="project" value="TreeGrafter"/>
</dbReference>
<keyword evidence="2" id="KW-0028">Amino-acid biosynthesis</keyword>
<evidence type="ECO:0000313" key="4">
    <source>
        <dbReference type="EMBL" id="XDI07335.1"/>
    </source>
</evidence>
<keyword evidence="4" id="KW-0560">Oxidoreductase</keyword>
<dbReference type="GO" id="GO:0004764">
    <property type="term" value="F:shikimate 3-dehydrogenase (NADP+) activity"/>
    <property type="evidence" value="ECO:0007669"/>
    <property type="project" value="UniProtKB-EC"/>
</dbReference>
<dbReference type="GO" id="GO:0009423">
    <property type="term" value="P:chorismate biosynthetic process"/>
    <property type="evidence" value="ECO:0007669"/>
    <property type="project" value="TreeGrafter"/>
</dbReference>
<dbReference type="EC" id="1.1.1.25" evidence="4"/>
<accession>A0AB39BLR1</accession>
<dbReference type="InterPro" id="IPR046346">
    <property type="entry name" value="Aminoacid_DH-like_N_sf"/>
</dbReference>